<evidence type="ECO:0000313" key="10">
    <source>
        <dbReference type="EMBL" id="AEI49219.1"/>
    </source>
</evidence>
<accession>A0A7U3ZL44</accession>
<keyword evidence="2" id="KW-0328">Glycosyltransferase</keyword>
<dbReference type="Gene3D" id="3.90.550.10">
    <property type="entry name" value="Spore Coat Polysaccharide Biosynthesis Protein SpsA, Chain A"/>
    <property type="match status" value="1"/>
</dbReference>
<dbReference type="Pfam" id="PF00535">
    <property type="entry name" value="Glycos_transf_2"/>
    <property type="match status" value="1"/>
</dbReference>
<dbReference type="InterPro" id="IPR050256">
    <property type="entry name" value="Glycosyltransferase_2"/>
</dbReference>
<dbReference type="CDD" id="cd04187">
    <property type="entry name" value="DPM1_like_bac"/>
    <property type="match status" value="1"/>
</dbReference>
<evidence type="ECO:0000256" key="3">
    <source>
        <dbReference type="ARBA" id="ARBA00022679"/>
    </source>
</evidence>
<protein>
    <submittedName>
        <fullName evidence="10">Glycosyl transferase family 2</fullName>
    </submittedName>
</protein>
<keyword evidence="3 10" id="KW-0808">Transferase</keyword>
<evidence type="ECO:0000256" key="2">
    <source>
        <dbReference type="ARBA" id="ARBA00022676"/>
    </source>
</evidence>
<dbReference type="Proteomes" id="UP000000493">
    <property type="component" value="Chromosome"/>
</dbReference>
<evidence type="ECO:0000259" key="9">
    <source>
        <dbReference type="Pfam" id="PF00535"/>
    </source>
</evidence>
<dbReference type="EMBL" id="CP002859">
    <property type="protein sequence ID" value="AEI49219.1"/>
    <property type="molecule type" value="Genomic_DNA"/>
</dbReference>
<evidence type="ECO:0000256" key="6">
    <source>
        <dbReference type="ARBA" id="ARBA00022989"/>
    </source>
</evidence>
<evidence type="ECO:0000256" key="5">
    <source>
        <dbReference type="ARBA" id="ARBA00022985"/>
    </source>
</evidence>
<dbReference type="SUPFAM" id="SSF53448">
    <property type="entry name" value="Nucleotide-diphospho-sugar transferases"/>
    <property type="match status" value="1"/>
</dbReference>
<dbReference type="AlphaFoldDB" id="A0A7U3ZL44"/>
<keyword evidence="5" id="KW-0448">Lipopolysaccharide biosynthesis</keyword>
<dbReference type="PANTHER" id="PTHR48090">
    <property type="entry name" value="UNDECAPRENYL-PHOSPHATE 4-DEOXY-4-FORMAMIDO-L-ARABINOSE TRANSFERASE-RELATED"/>
    <property type="match status" value="1"/>
</dbReference>
<keyword evidence="4 8" id="KW-0812">Transmembrane</keyword>
<dbReference type="InterPro" id="IPR029044">
    <property type="entry name" value="Nucleotide-diphossugar_trans"/>
</dbReference>
<evidence type="ECO:0000256" key="4">
    <source>
        <dbReference type="ARBA" id="ARBA00022692"/>
    </source>
</evidence>
<keyword evidence="6 8" id="KW-1133">Transmembrane helix</keyword>
<gene>
    <name evidence="10" type="ordered locus">Runsl_2830</name>
</gene>
<keyword evidence="7 8" id="KW-0472">Membrane</keyword>
<name>A0A7U3ZL44_RUNSL</name>
<dbReference type="GO" id="GO:0005886">
    <property type="term" value="C:plasma membrane"/>
    <property type="evidence" value="ECO:0007669"/>
    <property type="project" value="TreeGrafter"/>
</dbReference>
<evidence type="ECO:0000256" key="7">
    <source>
        <dbReference type="ARBA" id="ARBA00023136"/>
    </source>
</evidence>
<dbReference type="GO" id="GO:0099621">
    <property type="term" value="F:undecaprenyl-phosphate 4-deoxy-4-formamido-L-arabinose transferase activity"/>
    <property type="evidence" value="ECO:0007669"/>
    <property type="project" value="TreeGrafter"/>
</dbReference>
<dbReference type="InterPro" id="IPR001173">
    <property type="entry name" value="Glyco_trans_2-like"/>
</dbReference>
<proteinExistence type="predicted"/>
<organism evidence="10 11">
    <name type="scientific">Runella slithyformis (strain ATCC 29530 / DSM 19594 / LMG 11500 / NCIMB 11436 / LSU 4)</name>
    <dbReference type="NCBI Taxonomy" id="761193"/>
    <lineage>
        <taxon>Bacteria</taxon>
        <taxon>Pseudomonadati</taxon>
        <taxon>Bacteroidota</taxon>
        <taxon>Cytophagia</taxon>
        <taxon>Cytophagales</taxon>
        <taxon>Spirosomataceae</taxon>
        <taxon>Runella</taxon>
    </lineage>
</organism>
<sequence>MDAPKEFVALLRDTQLILDTMPGEALDISVVIPLFNEEESLPELTAWIGRVMDEHQYSYEVLLVDDGSTDDSWKVIQKLAVSDPHIKGVRFNRNYGKTPALQTGFQLVRGSVVITMDADLQDSPDEIPELYRMITEDGFDLVSGWKQKRYDPLSKTLPTKLFNAVTRSISGVHLHDFNCGLKAYKQRVVKNITLYGEMHRYIPVVAKWNGFRKIGEKVVQHQARKYGSTKFGLERFVNGFLDLLSITFVHRFSKAPMHFFGLWGTLSFLLGFVITFGLIIKKLYLIFAHEPFRNVTENPLFYMALVAIVIGFQLFLAGFLGEMMVKQHTVKQADYLVVEKIGV</sequence>
<dbReference type="PANTHER" id="PTHR48090:SF3">
    <property type="entry name" value="UNDECAPRENYL-PHOSPHATE 4-DEOXY-4-FORMAMIDO-L-ARABINOSE TRANSFERASE"/>
    <property type="match status" value="1"/>
</dbReference>
<evidence type="ECO:0000313" key="11">
    <source>
        <dbReference type="Proteomes" id="UP000000493"/>
    </source>
</evidence>
<feature type="domain" description="Glycosyltransferase 2-like" evidence="9">
    <location>
        <begin position="29"/>
        <end position="191"/>
    </location>
</feature>
<dbReference type="KEGG" id="rsi:Runsl_2830"/>
<keyword evidence="1" id="KW-1003">Cell membrane</keyword>
<reference evidence="10 11" key="2">
    <citation type="journal article" date="2012" name="Stand. Genomic Sci.">
        <title>Complete genome sequence of the aquatic bacterium Runella slithyformis type strain (LSU 4(T)).</title>
        <authorList>
            <person name="Copeland A."/>
            <person name="Zhang X."/>
            <person name="Misra M."/>
            <person name="Lapidus A."/>
            <person name="Nolan M."/>
            <person name="Lucas S."/>
            <person name="Deshpande S."/>
            <person name="Cheng J.F."/>
            <person name="Tapia R."/>
            <person name="Goodwin L.A."/>
            <person name="Pitluck S."/>
            <person name="Liolios K."/>
            <person name="Pagani I."/>
            <person name="Ivanova N."/>
            <person name="Mikhailova N."/>
            <person name="Pati A."/>
            <person name="Chen A."/>
            <person name="Palaniappan K."/>
            <person name="Land M."/>
            <person name="Hauser L."/>
            <person name="Pan C."/>
            <person name="Jeffries C.D."/>
            <person name="Detter J.C."/>
            <person name="Brambilla E.M."/>
            <person name="Rohde M."/>
            <person name="Djao O.D."/>
            <person name="Goker M."/>
            <person name="Sikorski J."/>
            <person name="Tindall B.J."/>
            <person name="Woyke T."/>
            <person name="Bristow J."/>
            <person name="Eisen J.A."/>
            <person name="Markowitz V."/>
            <person name="Hugenholtz P."/>
            <person name="Kyrpides N.C."/>
            <person name="Klenk H.P."/>
            <person name="Mavromatis K."/>
        </authorList>
    </citation>
    <scope>NUCLEOTIDE SEQUENCE [LARGE SCALE GENOMIC DNA]</scope>
    <source>
        <strain evidence="11">ATCC 29530 / DSM 19594 / LMG 11500 / NCIMB 11436 / LSU 4</strain>
    </source>
</reference>
<feature type="transmembrane region" description="Helical" evidence="8">
    <location>
        <begin position="260"/>
        <end position="280"/>
    </location>
</feature>
<evidence type="ECO:0000256" key="8">
    <source>
        <dbReference type="SAM" id="Phobius"/>
    </source>
</evidence>
<keyword evidence="11" id="KW-1185">Reference proteome</keyword>
<reference evidence="11" key="1">
    <citation type="submission" date="2011-06" db="EMBL/GenBank/DDBJ databases">
        <title>The complete genome of chromosome of Runella slithyformis DSM 19594.</title>
        <authorList>
            <consortium name="US DOE Joint Genome Institute (JGI-PGF)"/>
            <person name="Lucas S."/>
            <person name="Han J."/>
            <person name="Lapidus A."/>
            <person name="Bruce D."/>
            <person name="Goodwin L."/>
            <person name="Pitluck S."/>
            <person name="Peters L."/>
            <person name="Kyrpides N."/>
            <person name="Mavromatis K."/>
            <person name="Ivanova N."/>
            <person name="Ovchinnikova G."/>
            <person name="Zhang X."/>
            <person name="Misra M."/>
            <person name="Detter J.C."/>
            <person name="Tapia R."/>
            <person name="Han C."/>
            <person name="Land M."/>
            <person name="Hauser L."/>
            <person name="Markowitz V."/>
            <person name="Cheng J.-F."/>
            <person name="Hugenholtz P."/>
            <person name="Woyke T."/>
            <person name="Wu D."/>
            <person name="Tindall B."/>
            <person name="Faehrich R."/>
            <person name="Brambilla E."/>
            <person name="Klenk H.-P."/>
            <person name="Eisen J.A."/>
        </authorList>
    </citation>
    <scope>NUCLEOTIDE SEQUENCE [LARGE SCALE GENOMIC DNA]</scope>
    <source>
        <strain evidence="11">ATCC 29530 / DSM 19594 / LMG 11500 / NCIMB 11436 / LSU 4</strain>
    </source>
</reference>
<evidence type="ECO:0000256" key="1">
    <source>
        <dbReference type="ARBA" id="ARBA00022475"/>
    </source>
</evidence>
<dbReference type="GO" id="GO:0009103">
    <property type="term" value="P:lipopolysaccharide biosynthetic process"/>
    <property type="evidence" value="ECO:0007669"/>
    <property type="project" value="UniProtKB-KW"/>
</dbReference>
<feature type="transmembrane region" description="Helical" evidence="8">
    <location>
        <begin position="300"/>
        <end position="321"/>
    </location>
</feature>